<dbReference type="Proteomes" id="UP000878956">
    <property type="component" value="Unassembled WGS sequence"/>
</dbReference>
<dbReference type="EMBL" id="DAEPXK010000046">
    <property type="protein sequence ID" value="HBH1543749.1"/>
    <property type="molecule type" value="Genomic_DNA"/>
</dbReference>
<dbReference type="AlphaFoldDB" id="A0AAN5VSA4"/>
<reference evidence="3" key="2">
    <citation type="submission" date="2021-06" db="EMBL/GenBank/DDBJ databases">
        <authorList>
            <consortium name="NCBI Pathogen Detection Project"/>
        </authorList>
    </citation>
    <scope>NUCLEOTIDE SEQUENCE</scope>
    <source>
        <strain evidence="3">HN1000</strain>
    </source>
</reference>
<name>A0AAN5VSA4_CLODI</name>
<feature type="transmembrane region" description="Helical" evidence="2">
    <location>
        <begin position="6"/>
        <end position="23"/>
    </location>
</feature>
<organism evidence="3 4">
    <name type="scientific">Clostridioides difficile</name>
    <name type="common">Peptoclostridium difficile</name>
    <dbReference type="NCBI Taxonomy" id="1496"/>
    <lineage>
        <taxon>Bacteria</taxon>
        <taxon>Bacillati</taxon>
        <taxon>Bacillota</taxon>
        <taxon>Clostridia</taxon>
        <taxon>Peptostreptococcales</taxon>
        <taxon>Peptostreptococcaceae</taxon>
        <taxon>Clostridioides</taxon>
    </lineage>
</organism>
<keyword evidence="2" id="KW-1133">Transmembrane helix</keyword>
<dbReference type="RefSeq" id="WP_032507128.1">
    <property type="nucleotide sequence ID" value="NZ_FULL01000006.1"/>
</dbReference>
<accession>A0AAN5VSA4</accession>
<evidence type="ECO:0000313" key="4">
    <source>
        <dbReference type="Proteomes" id="UP000878956"/>
    </source>
</evidence>
<reference evidence="3" key="1">
    <citation type="journal article" date="2018" name="Genome Biol.">
        <title>SKESA: strategic k-mer extension for scrupulous assemblies.</title>
        <authorList>
            <person name="Souvorov A."/>
            <person name="Agarwala R."/>
            <person name="Lipman D.J."/>
        </authorList>
    </citation>
    <scope>NUCLEOTIDE SEQUENCE</scope>
    <source>
        <strain evidence="3">HN1000</strain>
    </source>
</reference>
<feature type="region of interest" description="Disordered" evidence="1">
    <location>
        <begin position="42"/>
        <end position="78"/>
    </location>
</feature>
<sequence>MEFKSAITLFFIIIITGVGFIIHDESEKKKEELAIQKQEQLEKEYDFSQQQEESLNQEENLDTNDSDSNEEKPSNSLKYESNPINVFINYNVENKDMKPNIKIKTNLPNDTVLIVSLFKDEGSREKNYNAQSEVTIKDGYAETGEFSRFDEPLVNGKYEISISMSWPKFQSDSVRKIIGENGENLKGDLVEDTKSVDFSDSFYLD</sequence>
<protein>
    <submittedName>
        <fullName evidence="3">Uncharacterized protein</fullName>
    </submittedName>
</protein>
<proteinExistence type="predicted"/>
<evidence type="ECO:0000313" key="3">
    <source>
        <dbReference type="EMBL" id="HBH1543749.1"/>
    </source>
</evidence>
<comment type="caution">
    <text evidence="3">The sequence shown here is derived from an EMBL/GenBank/DDBJ whole genome shotgun (WGS) entry which is preliminary data.</text>
</comment>
<evidence type="ECO:0000256" key="2">
    <source>
        <dbReference type="SAM" id="Phobius"/>
    </source>
</evidence>
<gene>
    <name evidence="3" type="ORF">KRM00_003281</name>
</gene>
<keyword evidence="2" id="KW-0472">Membrane</keyword>
<feature type="compositionally biased region" description="Acidic residues" evidence="1">
    <location>
        <begin position="55"/>
        <end position="68"/>
    </location>
</feature>
<evidence type="ECO:0000256" key="1">
    <source>
        <dbReference type="SAM" id="MobiDB-lite"/>
    </source>
</evidence>
<keyword evidence="2" id="KW-0812">Transmembrane</keyword>